<dbReference type="InterPro" id="IPR006640">
    <property type="entry name" value="SprT-like_domain"/>
</dbReference>
<evidence type="ECO:0000259" key="1">
    <source>
        <dbReference type="Pfam" id="PF10263"/>
    </source>
</evidence>
<sequence>MSANAPTSPTVQNYTELQVAYDHFNKALFDGALPACLITLQREKRSFGYFSHQRFANLQGVMTDEIALNPAYFAIVPLVETMQTLVHEMVHLWQHHLGKPGRTRYHNDEWANKMQSIGLMPSSTGKPGGKRTGDHVADYAIEGGLFLQACAELVTKDFQISWYDRFPEPRQMEAGNEVQSMQLSASVGGGVTSSQSQAVRTALHLPAAGQAAPVKPPTRSKYTCACRQSVWGKPGMKLLCLLCSKPFLDCTNEATAVPAGSPPRQGV</sequence>
<evidence type="ECO:0000313" key="3">
    <source>
        <dbReference type="Proteomes" id="UP000545507"/>
    </source>
</evidence>
<dbReference type="EMBL" id="VYGV01000011">
    <property type="protein sequence ID" value="NWF46067.1"/>
    <property type="molecule type" value="Genomic_DNA"/>
</dbReference>
<accession>A0A7Y8GXY0</accession>
<organism evidence="2 3">
    <name type="scientific">Hydrogenophaga aromaticivorans</name>
    <dbReference type="NCBI Taxonomy" id="2610898"/>
    <lineage>
        <taxon>Bacteria</taxon>
        <taxon>Pseudomonadati</taxon>
        <taxon>Pseudomonadota</taxon>
        <taxon>Betaproteobacteria</taxon>
        <taxon>Burkholderiales</taxon>
        <taxon>Comamonadaceae</taxon>
        <taxon>Hydrogenophaga</taxon>
    </lineage>
</organism>
<comment type="caution">
    <text evidence="2">The sequence shown here is derived from an EMBL/GenBank/DDBJ whole genome shotgun (WGS) entry which is preliminary data.</text>
</comment>
<dbReference type="RefSeq" id="WP_177135976.1">
    <property type="nucleotide sequence ID" value="NZ_VYGV01000011.1"/>
</dbReference>
<dbReference type="Pfam" id="PF10263">
    <property type="entry name" value="SprT-like"/>
    <property type="match status" value="1"/>
</dbReference>
<name>A0A7Y8GXY0_9BURK</name>
<keyword evidence="2" id="KW-0645">Protease</keyword>
<protein>
    <submittedName>
        <fullName evidence="2">SprT family zinc-dependent metalloprotease</fullName>
    </submittedName>
</protein>
<gene>
    <name evidence="2" type="ORF">F3K02_12510</name>
</gene>
<reference evidence="2 3" key="1">
    <citation type="submission" date="2019-09" db="EMBL/GenBank/DDBJ databases">
        <title>Hydrogenophaga aromatica sp. nov., isolated from a para-xylene-degrading enrichment culture.</title>
        <authorList>
            <person name="Tancsics A."/>
            <person name="Banerjee S."/>
        </authorList>
    </citation>
    <scope>NUCLEOTIDE SEQUENCE [LARGE SCALE GENOMIC DNA]</scope>
    <source>
        <strain evidence="2 3">D2P1</strain>
    </source>
</reference>
<dbReference type="GO" id="GO:0006508">
    <property type="term" value="P:proteolysis"/>
    <property type="evidence" value="ECO:0007669"/>
    <property type="project" value="UniProtKB-KW"/>
</dbReference>
<feature type="domain" description="SprT-like" evidence="1">
    <location>
        <begin position="20"/>
        <end position="119"/>
    </location>
</feature>
<evidence type="ECO:0000313" key="2">
    <source>
        <dbReference type="EMBL" id="NWF46067.1"/>
    </source>
</evidence>
<keyword evidence="2" id="KW-0378">Hydrolase</keyword>
<dbReference type="Proteomes" id="UP000545507">
    <property type="component" value="Unassembled WGS sequence"/>
</dbReference>
<dbReference type="AlphaFoldDB" id="A0A7Y8GXY0"/>
<keyword evidence="3" id="KW-1185">Reference proteome</keyword>
<dbReference type="GO" id="GO:0008237">
    <property type="term" value="F:metallopeptidase activity"/>
    <property type="evidence" value="ECO:0007669"/>
    <property type="project" value="UniProtKB-KW"/>
</dbReference>
<keyword evidence="2" id="KW-0482">Metalloprotease</keyword>
<dbReference type="GO" id="GO:0006950">
    <property type="term" value="P:response to stress"/>
    <property type="evidence" value="ECO:0007669"/>
    <property type="project" value="UniProtKB-ARBA"/>
</dbReference>
<proteinExistence type="predicted"/>